<reference evidence="2 3" key="1">
    <citation type="submission" date="2015-11" db="EMBL/GenBank/DDBJ databases">
        <title>Genomic analysis of 38 Legionella species identifies large and diverse effector repertoires.</title>
        <authorList>
            <person name="Burstein D."/>
            <person name="Amaro F."/>
            <person name="Zusman T."/>
            <person name="Lifshitz Z."/>
            <person name="Cohen O."/>
            <person name="Gilbert J.A."/>
            <person name="Pupko T."/>
            <person name="Shuman H.A."/>
            <person name="Segal G."/>
        </authorList>
    </citation>
    <scope>NUCLEOTIDE SEQUENCE [LARGE SCALE GENOMIC DNA]</scope>
    <source>
        <strain evidence="2 3">ATCC 700990</strain>
    </source>
</reference>
<feature type="compositionally biased region" description="Basic and acidic residues" evidence="1">
    <location>
        <begin position="60"/>
        <end position="78"/>
    </location>
</feature>
<evidence type="ECO:0000256" key="1">
    <source>
        <dbReference type="SAM" id="MobiDB-lite"/>
    </source>
</evidence>
<proteinExistence type="predicted"/>
<dbReference type="Proteomes" id="UP000054736">
    <property type="component" value="Unassembled WGS sequence"/>
</dbReference>
<evidence type="ECO:0000313" key="3">
    <source>
        <dbReference type="Proteomes" id="UP000054736"/>
    </source>
</evidence>
<feature type="non-terminal residue" evidence="2">
    <location>
        <position position="91"/>
    </location>
</feature>
<protein>
    <submittedName>
        <fullName evidence="2">Uncharacterized protein</fullName>
    </submittedName>
</protein>
<comment type="caution">
    <text evidence="2">The sequence shown here is derived from an EMBL/GenBank/DDBJ whole genome shotgun (WGS) entry which is preliminary data.</text>
</comment>
<name>A0A0W0SYL6_9GAMM</name>
<evidence type="ECO:0000313" key="2">
    <source>
        <dbReference type="EMBL" id="KTC88408.1"/>
    </source>
</evidence>
<sequence length="91" mass="10671">MSVNEWDIRDNLRDKRSGGSYEFRGLESRRIIDPKWDKIRDKSRSLEIRKQELEAIKQEKAISREKTSSYASRGREKTSSYASRGLEETSS</sequence>
<dbReference type="RefSeq" id="WP_238583955.1">
    <property type="nucleotide sequence ID" value="NZ_LNXY01000012.1"/>
</dbReference>
<organism evidence="2 3">
    <name type="scientific">Legionella drozanskii LLAP-1</name>
    <dbReference type="NCBI Taxonomy" id="1212489"/>
    <lineage>
        <taxon>Bacteria</taxon>
        <taxon>Pseudomonadati</taxon>
        <taxon>Pseudomonadota</taxon>
        <taxon>Gammaproteobacteria</taxon>
        <taxon>Legionellales</taxon>
        <taxon>Legionellaceae</taxon>
        <taxon>Legionella</taxon>
    </lineage>
</organism>
<feature type="region of interest" description="Disordered" evidence="1">
    <location>
        <begin position="60"/>
        <end position="91"/>
    </location>
</feature>
<dbReference type="AlphaFoldDB" id="A0A0W0SYL6"/>
<dbReference type="EMBL" id="LNXY01000012">
    <property type="protein sequence ID" value="KTC88408.1"/>
    <property type="molecule type" value="Genomic_DNA"/>
</dbReference>
<gene>
    <name evidence="2" type="ORF">Ldro_0790</name>
</gene>
<accession>A0A0W0SYL6</accession>
<keyword evidence="3" id="KW-1185">Reference proteome</keyword>